<organism evidence="1 2">
    <name type="scientific">Ramlibacter humi</name>
    <dbReference type="NCBI Taxonomy" id="2530451"/>
    <lineage>
        <taxon>Bacteria</taxon>
        <taxon>Pseudomonadati</taxon>
        <taxon>Pseudomonadota</taxon>
        <taxon>Betaproteobacteria</taxon>
        <taxon>Burkholderiales</taxon>
        <taxon>Comamonadaceae</taxon>
        <taxon>Ramlibacter</taxon>
    </lineage>
</organism>
<protein>
    <recommendedName>
        <fullName evidence="3">Transglycosylase SLT domain-containing protein</fullName>
    </recommendedName>
</protein>
<dbReference type="RefSeq" id="WP_135250830.1">
    <property type="nucleotide sequence ID" value="NZ_SMLK01000005.1"/>
</dbReference>
<sequence length="205" mass="23114">MDLPIGRTAAQRICAWIKGTWREPIEAALQGTPFDIDLACAIACKETGVHVFQFLGSLSDDDILARCVFDASGDAAGTSRSAFPRNTAAFRSRYGDAFTEMLIEEANRTRLIRGLDAASWVYKGYGLFQYDLQHVVEDEAFFRGRRWYDFDACLDKLVSELQRKYDDAHGDLRDAVRRYNGSGPKAELYATHVMQYLEFSQAVEA</sequence>
<evidence type="ECO:0000313" key="1">
    <source>
        <dbReference type="EMBL" id="TFY99111.1"/>
    </source>
</evidence>
<name>A0A4Z0BJZ5_9BURK</name>
<evidence type="ECO:0000313" key="2">
    <source>
        <dbReference type="Proteomes" id="UP000297839"/>
    </source>
</evidence>
<dbReference type="EMBL" id="SMLK01000005">
    <property type="protein sequence ID" value="TFY99111.1"/>
    <property type="molecule type" value="Genomic_DNA"/>
</dbReference>
<reference evidence="1 2" key="1">
    <citation type="submission" date="2019-03" db="EMBL/GenBank/DDBJ databases">
        <title>Ramlibacter sp. 18x22-1, whole genome shotgun sequence.</title>
        <authorList>
            <person name="Zhang X."/>
            <person name="Feng G."/>
            <person name="Zhu H."/>
        </authorList>
    </citation>
    <scope>NUCLEOTIDE SEQUENCE [LARGE SCALE GENOMIC DNA]</scope>
    <source>
        <strain evidence="1 2">18x22-1</strain>
    </source>
</reference>
<keyword evidence="2" id="KW-1185">Reference proteome</keyword>
<gene>
    <name evidence="1" type="ORF">EZ216_16265</name>
</gene>
<dbReference type="Proteomes" id="UP000297839">
    <property type="component" value="Unassembled WGS sequence"/>
</dbReference>
<dbReference type="AlphaFoldDB" id="A0A4Z0BJZ5"/>
<accession>A0A4Z0BJZ5</accession>
<dbReference type="OrthoDB" id="5395100at2"/>
<evidence type="ECO:0008006" key="3">
    <source>
        <dbReference type="Google" id="ProtNLM"/>
    </source>
</evidence>
<proteinExistence type="predicted"/>
<comment type="caution">
    <text evidence="1">The sequence shown here is derived from an EMBL/GenBank/DDBJ whole genome shotgun (WGS) entry which is preliminary data.</text>
</comment>